<evidence type="ECO:0000256" key="2">
    <source>
        <dbReference type="ARBA" id="ARBA00022857"/>
    </source>
</evidence>
<keyword evidence="2" id="KW-0521">NADP</keyword>
<name>A0A9D0ZMH0_9FIRM</name>
<organism evidence="5 6">
    <name type="scientific">Candidatus Pullichristensenella stercorigallinarum</name>
    <dbReference type="NCBI Taxonomy" id="2840909"/>
    <lineage>
        <taxon>Bacteria</taxon>
        <taxon>Bacillati</taxon>
        <taxon>Bacillota</taxon>
        <taxon>Clostridia</taxon>
        <taxon>Candidatus Pullichristensenella</taxon>
    </lineage>
</organism>
<dbReference type="InterPro" id="IPR050765">
    <property type="entry name" value="Riboflavin_Biosynth_HTPR"/>
</dbReference>
<evidence type="ECO:0000313" key="6">
    <source>
        <dbReference type="Proteomes" id="UP000824260"/>
    </source>
</evidence>
<proteinExistence type="predicted"/>
<dbReference type="PANTHER" id="PTHR38011:SF7">
    <property type="entry name" value="2,5-DIAMINO-6-RIBOSYLAMINO-4(3H)-PYRIMIDINONE 5'-PHOSPHATE REDUCTASE"/>
    <property type="match status" value="1"/>
</dbReference>
<feature type="domain" description="Bacterial bifunctional deaminase-reductase C-terminal" evidence="4">
    <location>
        <begin position="135"/>
        <end position="211"/>
    </location>
</feature>
<dbReference type="GO" id="GO:0009231">
    <property type="term" value="P:riboflavin biosynthetic process"/>
    <property type="evidence" value="ECO:0007669"/>
    <property type="project" value="InterPro"/>
</dbReference>
<sequence>MGRNNMFVVCHMLTSLDGKIDGAFFGAAETAPALHAYGELRGYYNCPATLYGTTTMLGGYADGLAPSLEQGEAVSAREDYVNAAGLDVGNFIVSVDPLGTLGFHSHCIEKKGRPAAHVIEALTAQASPAYLAYLRRLGISYVFAGDKLLNCALLLQKLQSLFDIGRLLVAGGGTVNWSFAQEGLIDELSVVVAPVADGGTESVSIFERAAFMPAHAPVAFSLHGAKALDGNALWLRYVRK</sequence>
<protein>
    <submittedName>
        <fullName evidence="5">Dihydrofolate reductase family protein</fullName>
    </submittedName>
</protein>
<keyword evidence="3" id="KW-0560">Oxidoreductase</keyword>
<dbReference type="EMBL" id="DVFZ01000091">
    <property type="protein sequence ID" value="HIQ83262.1"/>
    <property type="molecule type" value="Genomic_DNA"/>
</dbReference>
<evidence type="ECO:0000256" key="1">
    <source>
        <dbReference type="ARBA" id="ARBA00005104"/>
    </source>
</evidence>
<accession>A0A9D0ZMH0</accession>
<dbReference type="GO" id="GO:0008703">
    <property type="term" value="F:5-amino-6-(5-phosphoribosylamino)uracil reductase activity"/>
    <property type="evidence" value="ECO:0007669"/>
    <property type="project" value="InterPro"/>
</dbReference>
<dbReference type="Pfam" id="PF01872">
    <property type="entry name" value="RibD_C"/>
    <property type="match status" value="1"/>
</dbReference>
<reference evidence="5" key="2">
    <citation type="journal article" date="2021" name="PeerJ">
        <title>Extensive microbial diversity within the chicken gut microbiome revealed by metagenomics and culture.</title>
        <authorList>
            <person name="Gilroy R."/>
            <person name="Ravi A."/>
            <person name="Getino M."/>
            <person name="Pursley I."/>
            <person name="Horton D.L."/>
            <person name="Alikhan N.F."/>
            <person name="Baker D."/>
            <person name="Gharbi K."/>
            <person name="Hall N."/>
            <person name="Watson M."/>
            <person name="Adriaenssens E.M."/>
            <person name="Foster-Nyarko E."/>
            <person name="Jarju S."/>
            <person name="Secka A."/>
            <person name="Antonio M."/>
            <person name="Oren A."/>
            <person name="Chaudhuri R.R."/>
            <person name="La Ragione R."/>
            <person name="Hildebrand F."/>
            <person name="Pallen M.J."/>
        </authorList>
    </citation>
    <scope>NUCLEOTIDE SEQUENCE</scope>
    <source>
        <strain evidence="5">ChiSjej6B24-2974</strain>
    </source>
</reference>
<evidence type="ECO:0000259" key="4">
    <source>
        <dbReference type="Pfam" id="PF01872"/>
    </source>
</evidence>
<comment type="caution">
    <text evidence="5">The sequence shown here is derived from an EMBL/GenBank/DDBJ whole genome shotgun (WGS) entry which is preliminary data.</text>
</comment>
<comment type="pathway">
    <text evidence="1">Cofactor biosynthesis; riboflavin biosynthesis.</text>
</comment>
<dbReference type="PANTHER" id="PTHR38011">
    <property type="entry name" value="DIHYDROFOLATE REDUCTASE FAMILY PROTEIN (AFU_ORTHOLOGUE AFUA_8G06820)"/>
    <property type="match status" value="1"/>
</dbReference>
<dbReference type="InterPro" id="IPR024072">
    <property type="entry name" value="DHFR-like_dom_sf"/>
</dbReference>
<dbReference type="Proteomes" id="UP000824260">
    <property type="component" value="Unassembled WGS sequence"/>
</dbReference>
<dbReference type="Gene3D" id="3.40.430.10">
    <property type="entry name" value="Dihydrofolate Reductase, subunit A"/>
    <property type="match status" value="1"/>
</dbReference>
<evidence type="ECO:0000256" key="3">
    <source>
        <dbReference type="ARBA" id="ARBA00023002"/>
    </source>
</evidence>
<gene>
    <name evidence="5" type="ORF">IAA52_09195</name>
</gene>
<dbReference type="SUPFAM" id="SSF53597">
    <property type="entry name" value="Dihydrofolate reductase-like"/>
    <property type="match status" value="1"/>
</dbReference>
<dbReference type="AlphaFoldDB" id="A0A9D0ZMH0"/>
<evidence type="ECO:0000313" key="5">
    <source>
        <dbReference type="EMBL" id="HIQ83262.1"/>
    </source>
</evidence>
<reference evidence="5" key="1">
    <citation type="submission" date="2020-10" db="EMBL/GenBank/DDBJ databases">
        <authorList>
            <person name="Gilroy R."/>
        </authorList>
    </citation>
    <scope>NUCLEOTIDE SEQUENCE</scope>
    <source>
        <strain evidence="5">ChiSjej6B24-2974</strain>
    </source>
</reference>
<dbReference type="InterPro" id="IPR002734">
    <property type="entry name" value="RibDG_C"/>
</dbReference>